<feature type="active site" description="Proton donor" evidence="7">
    <location>
        <position position="108"/>
    </location>
</feature>
<dbReference type="Proteomes" id="UP000320496">
    <property type="component" value="Chromosome"/>
</dbReference>
<sequence>MKTYAERLQAAVQAKGTPALVGLDPRWEQLPTEIVERARSAATTESEVVARAYEEFCRRIIDIVAGRVPAVKPQAAFFEACGPEGAFALARVIRHARDAGLIVICDAKRGDIGSTAEAYASAYLAGDDPDAAPWAADALTINPYLGVDTLEPFVRTATARGAGLYVLVRTSNPGAGRFQDLTADGQTVYHHVATAMEELAAESAGEGQYGAVGAVVGATYPSELEELRQVMPHVPLLIPGYGSQGGTSADTAAAFDEDGHGALINSSRGIIFAYRREPYAEAFGESQWEAAVDAATRDMIADLAANTPAAALVANK</sequence>
<dbReference type="InterPro" id="IPR013785">
    <property type="entry name" value="Aldolase_TIM"/>
</dbReference>
<keyword evidence="3 7" id="KW-0210">Decarboxylase</keyword>
<dbReference type="SMART" id="SM00934">
    <property type="entry name" value="OMPdecase"/>
    <property type="match status" value="1"/>
</dbReference>
<evidence type="ECO:0000256" key="4">
    <source>
        <dbReference type="ARBA" id="ARBA00022975"/>
    </source>
</evidence>
<dbReference type="Pfam" id="PF00215">
    <property type="entry name" value="OMPdecase"/>
    <property type="match status" value="1"/>
</dbReference>
<evidence type="ECO:0000256" key="5">
    <source>
        <dbReference type="ARBA" id="ARBA00023239"/>
    </source>
</evidence>
<keyword evidence="4 7" id="KW-0665">Pyrimidine biosynthesis</keyword>
<reference evidence="9 10" key="1">
    <citation type="submission" date="2019-02" db="EMBL/GenBank/DDBJ databases">
        <title>Deep-cultivation of Planctomycetes and their phenomic and genomic characterization uncovers novel biology.</title>
        <authorList>
            <person name="Wiegand S."/>
            <person name="Jogler M."/>
            <person name="Boedeker C."/>
            <person name="Pinto D."/>
            <person name="Vollmers J."/>
            <person name="Rivas-Marin E."/>
            <person name="Kohn T."/>
            <person name="Peeters S.H."/>
            <person name="Heuer A."/>
            <person name="Rast P."/>
            <person name="Oberbeckmann S."/>
            <person name="Bunk B."/>
            <person name="Jeske O."/>
            <person name="Meyerdierks A."/>
            <person name="Storesund J.E."/>
            <person name="Kallscheuer N."/>
            <person name="Luecker S."/>
            <person name="Lage O.M."/>
            <person name="Pohl T."/>
            <person name="Merkel B.J."/>
            <person name="Hornburger P."/>
            <person name="Mueller R.-W."/>
            <person name="Bruemmer F."/>
            <person name="Labrenz M."/>
            <person name="Spormann A.M."/>
            <person name="Op den Camp H."/>
            <person name="Overmann J."/>
            <person name="Amann R."/>
            <person name="Jetten M.S.M."/>
            <person name="Mascher T."/>
            <person name="Medema M.H."/>
            <person name="Devos D.P."/>
            <person name="Kaster A.-K."/>
            <person name="Ovreas L."/>
            <person name="Rohde M."/>
            <person name="Galperin M.Y."/>
            <person name="Jogler C."/>
        </authorList>
    </citation>
    <scope>NUCLEOTIDE SEQUENCE [LARGE SCALE GENOMIC DNA]</scope>
    <source>
        <strain evidence="9 10">Mal4</strain>
    </source>
</reference>
<evidence type="ECO:0000256" key="1">
    <source>
        <dbReference type="ARBA" id="ARBA00004861"/>
    </source>
</evidence>
<dbReference type="GO" id="GO:0006207">
    <property type="term" value="P:'de novo' pyrimidine nucleobase biosynthetic process"/>
    <property type="evidence" value="ECO:0007669"/>
    <property type="project" value="InterPro"/>
</dbReference>
<dbReference type="SUPFAM" id="SSF51366">
    <property type="entry name" value="Ribulose-phoshate binding barrel"/>
    <property type="match status" value="1"/>
</dbReference>
<protein>
    <recommendedName>
        <fullName evidence="7">Orotidine 5'-phosphate decarboxylase</fullName>
        <ecNumber evidence="7">4.1.1.23</ecNumber>
    </recommendedName>
    <alternativeName>
        <fullName evidence="7">OMP decarboxylase</fullName>
        <shortName evidence="7">OMPDCase</shortName>
        <shortName evidence="7">OMPdecase</shortName>
    </alternativeName>
</protein>
<dbReference type="AlphaFoldDB" id="A0A517Z568"/>
<gene>
    <name evidence="7" type="primary">pyrF</name>
    <name evidence="9" type="ORF">Mal4_19430</name>
</gene>
<dbReference type="Gene3D" id="3.20.20.70">
    <property type="entry name" value="Aldolase class I"/>
    <property type="match status" value="1"/>
</dbReference>
<proteinExistence type="inferred from homology"/>
<dbReference type="KEGG" id="mri:Mal4_19430"/>
<dbReference type="HAMAP" id="MF_01215">
    <property type="entry name" value="OMPdecase_type2"/>
    <property type="match status" value="1"/>
</dbReference>
<evidence type="ECO:0000313" key="9">
    <source>
        <dbReference type="EMBL" id="QDU37628.1"/>
    </source>
</evidence>
<feature type="domain" description="Orotidine 5'-phosphate decarboxylase" evidence="8">
    <location>
        <begin position="18"/>
        <end position="283"/>
    </location>
</feature>
<evidence type="ECO:0000256" key="6">
    <source>
        <dbReference type="ARBA" id="ARBA00049157"/>
    </source>
</evidence>
<dbReference type="EMBL" id="CP036275">
    <property type="protein sequence ID" value="QDU37628.1"/>
    <property type="molecule type" value="Genomic_DNA"/>
</dbReference>
<comment type="pathway">
    <text evidence="1 7">Pyrimidine metabolism; UMP biosynthesis via de novo pathway; UMP from orotate: step 2/2.</text>
</comment>
<dbReference type="PANTHER" id="PTHR43375">
    <property type="entry name" value="OROTIDINE 5'-PHOSPHATE DECARBOXYLASE"/>
    <property type="match status" value="1"/>
</dbReference>
<keyword evidence="10" id="KW-1185">Reference proteome</keyword>
<dbReference type="InterPro" id="IPR001754">
    <property type="entry name" value="OMPdeCOase_dom"/>
</dbReference>
<dbReference type="CDD" id="cd04725">
    <property type="entry name" value="OMP_decarboxylase_like"/>
    <property type="match status" value="1"/>
</dbReference>
<dbReference type="GO" id="GO:0004590">
    <property type="term" value="F:orotidine-5'-phosphate decarboxylase activity"/>
    <property type="evidence" value="ECO:0007669"/>
    <property type="project" value="UniProtKB-UniRule"/>
</dbReference>
<accession>A0A517Z568</accession>
<dbReference type="UniPathway" id="UPA00070">
    <property type="reaction ID" value="UER00120"/>
</dbReference>
<dbReference type="EC" id="4.1.1.23" evidence="7"/>
<name>A0A517Z568_9PLAN</name>
<evidence type="ECO:0000256" key="3">
    <source>
        <dbReference type="ARBA" id="ARBA00022793"/>
    </source>
</evidence>
<dbReference type="RefSeq" id="WP_145368592.1">
    <property type="nucleotide sequence ID" value="NZ_CP036275.1"/>
</dbReference>
<evidence type="ECO:0000256" key="7">
    <source>
        <dbReference type="HAMAP-Rule" id="MF_01215"/>
    </source>
</evidence>
<dbReference type="NCBIfam" id="TIGR02127">
    <property type="entry name" value="pyrF_sub2"/>
    <property type="match status" value="1"/>
</dbReference>
<dbReference type="PANTHER" id="PTHR43375:SF1">
    <property type="entry name" value="OROTIDINE 5'-PHOSPHATE DECARBOXYLASE"/>
    <property type="match status" value="1"/>
</dbReference>
<evidence type="ECO:0000256" key="2">
    <source>
        <dbReference type="ARBA" id="ARBA00008847"/>
    </source>
</evidence>
<dbReference type="GO" id="GO:0044205">
    <property type="term" value="P:'de novo' UMP biosynthetic process"/>
    <property type="evidence" value="ECO:0007669"/>
    <property type="project" value="UniProtKB-UniRule"/>
</dbReference>
<keyword evidence="5 7" id="KW-0456">Lyase</keyword>
<dbReference type="InterPro" id="IPR018089">
    <property type="entry name" value="OMPdecase_AS"/>
</dbReference>
<comment type="catalytic activity">
    <reaction evidence="6 7">
        <text>orotidine 5'-phosphate + H(+) = UMP + CO2</text>
        <dbReference type="Rhea" id="RHEA:11596"/>
        <dbReference type="ChEBI" id="CHEBI:15378"/>
        <dbReference type="ChEBI" id="CHEBI:16526"/>
        <dbReference type="ChEBI" id="CHEBI:57538"/>
        <dbReference type="ChEBI" id="CHEBI:57865"/>
        <dbReference type="EC" id="4.1.1.23"/>
    </reaction>
</comment>
<dbReference type="OrthoDB" id="9808470at2"/>
<comment type="similarity">
    <text evidence="2 7">Belongs to the OMP decarboxylase family. Type 2 subfamily.</text>
</comment>
<evidence type="ECO:0000313" key="10">
    <source>
        <dbReference type="Proteomes" id="UP000320496"/>
    </source>
</evidence>
<dbReference type="InterPro" id="IPR011995">
    <property type="entry name" value="OMPdecase_type-2"/>
</dbReference>
<dbReference type="InterPro" id="IPR011060">
    <property type="entry name" value="RibuloseP-bd_barrel"/>
</dbReference>
<evidence type="ECO:0000259" key="8">
    <source>
        <dbReference type="SMART" id="SM00934"/>
    </source>
</evidence>
<organism evidence="9 10">
    <name type="scientific">Maioricimonas rarisocia</name>
    <dbReference type="NCBI Taxonomy" id="2528026"/>
    <lineage>
        <taxon>Bacteria</taxon>
        <taxon>Pseudomonadati</taxon>
        <taxon>Planctomycetota</taxon>
        <taxon>Planctomycetia</taxon>
        <taxon>Planctomycetales</taxon>
        <taxon>Planctomycetaceae</taxon>
        <taxon>Maioricimonas</taxon>
    </lineage>
</organism>
<dbReference type="PROSITE" id="PS00156">
    <property type="entry name" value="OMPDECASE"/>
    <property type="match status" value="1"/>
</dbReference>